<dbReference type="KEGG" id="eli:ELI_01915"/>
<dbReference type="STRING" id="314225.ELI_01915"/>
<protein>
    <submittedName>
        <fullName evidence="1">Uncharacterized protein</fullName>
    </submittedName>
</protein>
<dbReference type="AlphaFoldDB" id="Q2NCW6"/>
<dbReference type="EMBL" id="CP000157">
    <property type="protein sequence ID" value="ABC62475.1"/>
    <property type="molecule type" value="Genomic_DNA"/>
</dbReference>
<keyword evidence="2" id="KW-1185">Reference proteome</keyword>
<sequence length="111" mass="10046">MVLGEGCCGAAVAAGLGAPAVGVAVGRGRTVVGAGVGAGVTREVGVAAGVGVGAGAVGMTRGPTGTIPLSSTGPCGRGVAVGVGLGGRLKPPCDCAIAGMAHASAIRGRAL</sequence>
<evidence type="ECO:0000313" key="2">
    <source>
        <dbReference type="Proteomes" id="UP000008808"/>
    </source>
</evidence>
<organism evidence="1 2">
    <name type="scientific">Erythrobacter litoralis (strain HTCC2594)</name>
    <dbReference type="NCBI Taxonomy" id="314225"/>
    <lineage>
        <taxon>Bacteria</taxon>
        <taxon>Pseudomonadati</taxon>
        <taxon>Pseudomonadota</taxon>
        <taxon>Alphaproteobacteria</taxon>
        <taxon>Sphingomonadales</taxon>
        <taxon>Erythrobacteraceae</taxon>
        <taxon>Erythrobacter/Porphyrobacter group</taxon>
        <taxon>Erythrobacter</taxon>
    </lineage>
</organism>
<dbReference type="Proteomes" id="UP000008808">
    <property type="component" value="Chromosome"/>
</dbReference>
<gene>
    <name evidence="1" type="ordered locus">ELI_01915</name>
</gene>
<dbReference type="HOGENOM" id="CLU_2154500_0_0_5"/>
<accession>Q2NCW6</accession>
<proteinExistence type="predicted"/>
<name>Q2NCW6_ERYLH</name>
<reference evidence="2" key="1">
    <citation type="journal article" date="2009" name="J. Bacteriol.">
        <title>Complete genome sequence of Erythrobacter litoralis HTCC2594.</title>
        <authorList>
            <person name="Oh H.M."/>
            <person name="Giovannoni S.J."/>
            <person name="Ferriera S."/>
            <person name="Johnson J."/>
            <person name="Cho J.C."/>
        </authorList>
    </citation>
    <scope>NUCLEOTIDE SEQUENCE [LARGE SCALE GENOMIC DNA]</scope>
    <source>
        <strain evidence="2">HTCC2594</strain>
    </source>
</reference>
<evidence type="ECO:0000313" key="1">
    <source>
        <dbReference type="EMBL" id="ABC62475.1"/>
    </source>
</evidence>